<proteinExistence type="predicted"/>
<reference evidence="1 2" key="1">
    <citation type="journal article" date="2012" name="J. Bacteriol.">
        <title>Draft Genome Sequence of Mesorhizobium alhagi CCNWXJ12-2T, a Novel Salt-Resistant Species Isolated from the Desert of Northwestern China.</title>
        <authorList>
            <person name="Zhou M."/>
            <person name="Chen W."/>
            <person name="Chen H."/>
            <person name="Wei G."/>
        </authorList>
    </citation>
    <scope>NUCLEOTIDE SEQUENCE [LARGE SCALE GENOMIC DNA]</scope>
    <source>
        <strain evidence="1 2">CCNWXJ12-2</strain>
    </source>
</reference>
<organism evidence="1 2">
    <name type="scientific">Mesorhizobium alhagi CCNWXJ12-2</name>
    <dbReference type="NCBI Taxonomy" id="1107882"/>
    <lineage>
        <taxon>Bacteria</taxon>
        <taxon>Pseudomonadati</taxon>
        <taxon>Pseudomonadota</taxon>
        <taxon>Alphaproteobacteria</taxon>
        <taxon>Hyphomicrobiales</taxon>
        <taxon>Phyllobacteriaceae</taxon>
        <taxon>Allomesorhizobium</taxon>
    </lineage>
</organism>
<keyword evidence="2" id="KW-1185">Reference proteome</keyword>
<accession>H0I2M9</accession>
<name>H0I2M9_9HYPH</name>
<evidence type="ECO:0000313" key="1">
    <source>
        <dbReference type="EMBL" id="EHK52728.1"/>
    </source>
</evidence>
<evidence type="ECO:0000313" key="2">
    <source>
        <dbReference type="Proteomes" id="UP000003250"/>
    </source>
</evidence>
<dbReference type="Proteomes" id="UP000003250">
    <property type="component" value="Unassembled WGS sequence"/>
</dbReference>
<gene>
    <name evidence="1" type="ORF">MAXJ12_33674</name>
</gene>
<sequence length="32" mass="3593">MTSSNNDVREKEIARLKGEKNAIFATQKRADA</sequence>
<protein>
    <submittedName>
        <fullName evidence="1">Uncharacterized protein</fullName>
    </submittedName>
</protein>
<dbReference type="EMBL" id="AHAM01000303">
    <property type="protein sequence ID" value="EHK52728.1"/>
    <property type="molecule type" value="Genomic_DNA"/>
</dbReference>
<dbReference type="AlphaFoldDB" id="H0I2M9"/>
<dbReference type="PATRIC" id="fig|1107882.3.peg.6505"/>